<gene>
    <name evidence="2" type="ORF">FPZ11_08700</name>
</gene>
<evidence type="ECO:0000313" key="2">
    <source>
        <dbReference type="EMBL" id="QDZ14826.1"/>
    </source>
</evidence>
<dbReference type="Gene3D" id="3.30.420.40">
    <property type="match status" value="2"/>
</dbReference>
<dbReference type="EMBL" id="CP042305">
    <property type="protein sequence ID" value="QDZ14826.1"/>
    <property type="molecule type" value="Genomic_DNA"/>
</dbReference>
<accession>A0A5B8M3G7</accession>
<dbReference type="InterPro" id="IPR000600">
    <property type="entry name" value="ROK"/>
</dbReference>
<dbReference type="KEGG" id="huw:FPZ11_08700"/>
<dbReference type="AlphaFoldDB" id="A0A5B8M3G7"/>
<evidence type="ECO:0000313" key="3">
    <source>
        <dbReference type="Proteomes" id="UP000320216"/>
    </source>
</evidence>
<proteinExistence type="inferred from homology"/>
<sequence>MRLGLDIGGTKIDAVVLDDDGGVRAHVRIPTGTGPEAVVTSAERAVREVVIQDGSELDDIQTIGVGIPGMVDTETGHVHHAVNLGVADLALADVLGERVGARVRVENDVKAASLGAYHLLQLDGAAALLNLGTGMAAGVVVNGVLWRGARGGAGEIGHIPFDPFGAVCSCGQRGCLETVASGSGLARMWPSSAPLPALELFDAADAGDPRALQVRRTIAAGVASALRVLVLTVDVELVVIGGGLSNLGDRLLAPVREVLTEWEHDSAFLRSLELGERVRMLPPHLSAAAVGAALIGSTETLDAVEPVA</sequence>
<dbReference type="PANTHER" id="PTHR18964:SF149">
    <property type="entry name" value="BIFUNCTIONAL UDP-N-ACETYLGLUCOSAMINE 2-EPIMERASE_N-ACETYLMANNOSAMINE KINASE"/>
    <property type="match status" value="1"/>
</dbReference>
<name>A0A5B8M3G7_9MICO</name>
<reference evidence="2 3" key="1">
    <citation type="submission" date="2019-07" db="EMBL/GenBank/DDBJ databases">
        <title>Full genome sequence of Humibacter sp. WJ7-1.</title>
        <authorList>
            <person name="Im W.-T."/>
        </authorList>
    </citation>
    <scope>NUCLEOTIDE SEQUENCE [LARGE SCALE GENOMIC DNA]</scope>
    <source>
        <strain evidence="2 3">WJ7-1</strain>
    </source>
</reference>
<organism evidence="2 3">
    <name type="scientific">Humibacter ginsenosidimutans</name>
    <dbReference type="NCBI Taxonomy" id="2599293"/>
    <lineage>
        <taxon>Bacteria</taxon>
        <taxon>Bacillati</taxon>
        <taxon>Actinomycetota</taxon>
        <taxon>Actinomycetes</taxon>
        <taxon>Micrococcales</taxon>
        <taxon>Microbacteriaceae</taxon>
        <taxon>Humibacter</taxon>
    </lineage>
</organism>
<dbReference type="PANTHER" id="PTHR18964">
    <property type="entry name" value="ROK (REPRESSOR, ORF, KINASE) FAMILY"/>
    <property type="match status" value="1"/>
</dbReference>
<dbReference type="SUPFAM" id="SSF53067">
    <property type="entry name" value="Actin-like ATPase domain"/>
    <property type="match status" value="1"/>
</dbReference>
<comment type="similarity">
    <text evidence="1">Belongs to the ROK (NagC/XylR) family.</text>
</comment>
<dbReference type="Proteomes" id="UP000320216">
    <property type="component" value="Chromosome"/>
</dbReference>
<dbReference type="OrthoDB" id="8772678at2"/>
<dbReference type="InterPro" id="IPR043129">
    <property type="entry name" value="ATPase_NBD"/>
</dbReference>
<keyword evidence="3" id="KW-1185">Reference proteome</keyword>
<dbReference type="RefSeq" id="WP_146320079.1">
    <property type="nucleotide sequence ID" value="NZ_CP042305.1"/>
</dbReference>
<protein>
    <submittedName>
        <fullName evidence="2">ROK family protein</fullName>
    </submittedName>
</protein>
<evidence type="ECO:0000256" key="1">
    <source>
        <dbReference type="ARBA" id="ARBA00006479"/>
    </source>
</evidence>
<dbReference type="Pfam" id="PF00480">
    <property type="entry name" value="ROK"/>
    <property type="match status" value="1"/>
</dbReference>